<accession>A0A6J7JFJ0</accession>
<proteinExistence type="predicted"/>
<name>A0A6J7JFJ0_9ZZZZ</name>
<protein>
    <submittedName>
        <fullName evidence="1">Unannotated protein</fullName>
    </submittedName>
</protein>
<dbReference type="AlphaFoldDB" id="A0A6J7JFJ0"/>
<dbReference type="EMBL" id="CAFBMW010000015">
    <property type="protein sequence ID" value="CAB4942228.1"/>
    <property type="molecule type" value="Genomic_DNA"/>
</dbReference>
<evidence type="ECO:0000313" key="1">
    <source>
        <dbReference type="EMBL" id="CAB4942228.1"/>
    </source>
</evidence>
<reference evidence="1" key="1">
    <citation type="submission" date="2020-05" db="EMBL/GenBank/DDBJ databases">
        <authorList>
            <person name="Chiriac C."/>
            <person name="Salcher M."/>
            <person name="Ghai R."/>
            <person name="Kavagutti S V."/>
        </authorList>
    </citation>
    <scope>NUCLEOTIDE SEQUENCE</scope>
</reference>
<organism evidence="1">
    <name type="scientific">freshwater metagenome</name>
    <dbReference type="NCBI Taxonomy" id="449393"/>
    <lineage>
        <taxon>unclassified sequences</taxon>
        <taxon>metagenomes</taxon>
        <taxon>ecological metagenomes</taxon>
    </lineage>
</organism>
<sequence length="55" mass="6355">MPSEGQIPMISQLHLALSLVDARAHSVEDRALLRNVEIARREERRARRAVRRAPR</sequence>
<gene>
    <name evidence="1" type="ORF">UFOPK3662_02003</name>
</gene>